<feature type="transmembrane region" description="Helical" evidence="7">
    <location>
        <begin position="375"/>
        <end position="398"/>
    </location>
</feature>
<dbReference type="GO" id="GO:0005886">
    <property type="term" value="C:plasma membrane"/>
    <property type="evidence" value="ECO:0007669"/>
    <property type="project" value="UniProtKB-SubCell"/>
</dbReference>
<dbReference type="Pfam" id="PF07690">
    <property type="entry name" value="MFS_1"/>
    <property type="match status" value="1"/>
</dbReference>
<dbReference type="EMBL" id="CADCVK010000526">
    <property type="protein sequence ID" value="CAA9520536.1"/>
    <property type="molecule type" value="Genomic_DNA"/>
</dbReference>
<feature type="transmembrane region" description="Helical" evidence="7">
    <location>
        <begin position="452"/>
        <end position="472"/>
    </location>
</feature>
<dbReference type="Gene3D" id="1.20.1720.10">
    <property type="entry name" value="Multidrug resistance protein D"/>
    <property type="match status" value="1"/>
</dbReference>
<dbReference type="AlphaFoldDB" id="A0A6J4TD15"/>
<feature type="transmembrane region" description="Helical" evidence="7">
    <location>
        <begin position="213"/>
        <end position="235"/>
    </location>
</feature>
<dbReference type="InterPro" id="IPR020846">
    <property type="entry name" value="MFS_dom"/>
</dbReference>
<dbReference type="PANTHER" id="PTHR42718">
    <property type="entry name" value="MAJOR FACILITATOR SUPERFAMILY MULTIDRUG TRANSPORTER MFSC"/>
    <property type="match status" value="1"/>
</dbReference>
<feature type="transmembrane region" description="Helical" evidence="7">
    <location>
        <begin position="241"/>
        <end position="260"/>
    </location>
</feature>
<dbReference type="PRINTS" id="PR01036">
    <property type="entry name" value="TCRTETB"/>
</dbReference>
<feature type="transmembrane region" description="Helical" evidence="7">
    <location>
        <begin position="92"/>
        <end position="115"/>
    </location>
</feature>
<dbReference type="CDD" id="cd17321">
    <property type="entry name" value="MFS_MMR_MDR_like"/>
    <property type="match status" value="1"/>
</dbReference>
<feature type="transmembrane region" description="Helical" evidence="7">
    <location>
        <begin position="62"/>
        <end position="80"/>
    </location>
</feature>
<feature type="domain" description="Major facilitator superfamily (MFS) profile" evidence="8">
    <location>
        <begin position="26"/>
        <end position="479"/>
    </location>
</feature>
<evidence type="ECO:0000256" key="3">
    <source>
        <dbReference type="ARBA" id="ARBA00022475"/>
    </source>
</evidence>
<reference evidence="9" key="1">
    <citation type="submission" date="2020-02" db="EMBL/GenBank/DDBJ databases">
        <authorList>
            <person name="Meier V. D."/>
        </authorList>
    </citation>
    <scope>NUCLEOTIDE SEQUENCE</scope>
    <source>
        <strain evidence="9">AVDCRST_MAG12</strain>
    </source>
</reference>
<comment type="subcellular location">
    <subcellularLocation>
        <location evidence="1">Cell membrane</location>
        <topology evidence="1">Multi-pass membrane protein</topology>
    </subcellularLocation>
</comment>
<keyword evidence="3" id="KW-1003">Cell membrane</keyword>
<evidence type="ECO:0000256" key="1">
    <source>
        <dbReference type="ARBA" id="ARBA00004651"/>
    </source>
</evidence>
<keyword evidence="4 7" id="KW-0812">Transmembrane</keyword>
<evidence type="ECO:0000256" key="4">
    <source>
        <dbReference type="ARBA" id="ARBA00022692"/>
    </source>
</evidence>
<dbReference type="InterPro" id="IPR011701">
    <property type="entry name" value="MFS"/>
</dbReference>
<proteinExistence type="predicted"/>
<feature type="transmembrane region" description="Helical" evidence="7">
    <location>
        <begin position="179"/>
        <end position="201"/>
    </location>
</feature>
<feature type="transmembrane region" description="Helical" evidence="7">
    <location>
        <begin position="419"/>
        <end position="440"/>
    </location>
</feature>
<sequence length="497" mass="50893">MTEGNVIEPEPKARRKRRPIDRRWLALFLVCAAQLMIVLDGTIVNVALPAIQGSLAFSETSLSWVVNGYLLTFGGFLLLGGRAGDLFGRRRVFAFGLALFTLASLLCGLAGSQWMLVAARALQGIGGAIIAPAALSIIITTFKDPRERARAMGIWGFVISGGASIGVLLGGVLTQTMGWPWIFFVNIPIGIAAFALCGPLLDPDPKPDLSGGFDLPGAFLVTASIVAAVYAIVGAGTNPPVATVLLLLAAAALMVGFLAVERRTAAPLVPPGVFARSRNLAASNVIMALAVVGMVGWFFFSALYLQQVLGYDSLATGLAYLPATIALGAISQGPSAAAVNRFGIKPTIIGGLSLMALGLLLFARVPVDGSFLVDVLPGMLVLGVGASFAFMAVILASTTGVPEDEAGLASGLVNTSQQMGGALGLAALAAVAAAYTALVAGPSPAPAALNSGYHAAFFVGASCVILGIFIAVTSLRDVGPGDEAAGVPDNRHGRRPQ</sequence>
<dbReference type="Gene3D" id="1.20.1250.20">
    <property type="entry name" value="MFS general substrate transporter like domains"/>
    <property type="match status" value="1"/>
</dbReference>
<gene>
    <name evidence="9" type="ORF">AVDCRST_MAG12-3751</name>
</gene>
<dbReference type="InterPro" id="IPR036259">
    <property type="entry name" value="MFS_trans_sf"/>
</dbReference>
<accession>A0A6J4TD15</accession>
<feature type="transmembrane region" description="Helical" evidence="7">
    <location>
        <begin position="311"/>
        <end position="330"/>
    </location>
</feature>
<evidence type="ECO:0000256" key="7">
    <source>
        <dbReference type="SAM" id="Phobius"/>
    </source>
</evidence>
<evidence type="ECO:0000313" key="9">
    <source>
        <dbReference type="EMBL" id="CAA9520536.1"/>
    </source>
</evidence>
<dbReference type="SUPFAM" id="SSF103473">
    <property type="entry name" value="MFS general substrate transporter"/>
    <property type="match status" value="1"/>
</dbReference>
<evidence type="ECO:0000259" key="8">
    <source>
        <dbReference type="PROSITE" id="PS50850"/>
    </source>
</evidence>
<evidence type="ECO:0000256" key="5">
    <source>
        <dbReference type="ARBA" id="ARBA00022989"/>
    </source>
</evidence>
<feature type="transmembrane region" description="Helical" evidence="7">
    <location>
        <begin position="24"/>
        <end position="50"/>
    </location>
</feature>
<dbReference type="PANTHER" id="PTHR42718:SF46">
    <property type="entry name" value="BLR6921 PROTEIN"/>
    <property type="match status" value="1"/>
</dbReference>
<keyword evidence="5 7" id="KW-1133">Transmembrane helix</keyword>
<feature type="transmembrane region" description="Helical" evidence="7">
    <location>
        <begin position="154"/>
        <end position="173"/>
    </location>
</feature>
<feature type="transmembrane region" description="Helical" evidence="7">
    <location>
        <begin position="342"/>
        <end position="363"/>
    </location>
</feature>
<keyword evidence="2" id="KW-0813">Transport</keyword>
<protein>
    <submittedName>
        <fullName evidence="9">Uncharacterized MFS-type transporter</fullName>
    </submittedName>
</protein>
<dbReference type="PROSITE" id="PS50850">
    <property type="entry name" value="MFS"/>
    <property type="match status" value="1"/>
</dbReference>
<evidence type="ECO:0000256" key="2">
    <source>
        <dbReference type="ARBA" id="ARBA00022448"/>
    </source>
</evidence>
<feature type="transmembrane region" description="Helical" evidence="7">
    <location>
        <begin position="121"/>
        <end position="142"/>
    </location>
</feature>
<dbReference type="GO" id="GO:0022857">
    <property type="term" value="F:transmembrane transporter activity"/>
    <property type="evidence" value="ECO:0007669"/>
    <property type="project" value="InterPro"/>
</dbReference>
<keyword evidence="6 7" id="KW-0472">Membrane</keyword>
<feature type="transmembrane region" description="Helical" evidence="7">
    <location>
        <begin position="281"/>
        <end position="305"/>
    </location>
</feature>
<name>A0A6J4TD15_9ACTN</name>
<evidence type="ECO:0000256" key="6">
    <source>
        <dbReference type="ARBA" id="ARBA00023136"/>
    </source>
</evidence>
<organism evidence="9">
    <name type="scientific">uncultured Rubrobacteraceae bacterium</name>
    <dbReference type="NCBI Taxonomy" id="349277"/>
    <lineage>
        <taxon>Bacteria</taxon>
        <taxon>Bacillati</taxon>
        <taxon>Actinomycetota</taxon>
        <taxon>Rubrobacteria</taxon>
        <taxon>Rubrobacterales</taxon>
        <taxon>Rubrobacteraceae</taxon>
        <taxon>environmental samples</taxon>
    </lineage>
</organism>